<sequence length="69" mass="8150">MITRLDVYLLTFIFFLCIPTQSANLNIDFIGDTPIEELLKKKQIFKLEYDKYEIDNKIDLTSIKDAEVF</sequence>
<proteinExistence type="predicted"/>
<organism evidence="1">
    <name type="scientific">marine metagenome</name>
    <dbReference type="NCBI Taxonomy" id="408172"/>
    <lineage>
        <taxon>unclassified sequences</taxon>
        <taxon>metagenomes</taxon>
        <taxon>ecological metagenomes</taxon>
    </lineage>
</organism>
<protein>
    <submittedName>
        <fullName evidence="1">Uncharacterized protein</fullName>
    </submittedName>
</protein>
<feature type="non-terminal residue" evidence="1">
    <location>
        <position position="69"/>
    </location>
</feature>
<reference evidence="1" key="1">
    <citation type="submission" date="2018-05" db="EMBL/GenBank/DDBJ databases">
        <authorList>
            <person name="Lanie J.A."/>
            <person name="Ng W.-L."/>
            <person name="Kazmierczak K.M."/>
            <person name="Andrzejewski T.M."/>
            <person name="Davidsen T.M."/>
            <person name="Wayne K.J."/>
            <person name="Tettelin H."/>
            <person name="Glass J.I."/>
            <person name="Rusch D."/>
            <person name="Podicherti R."/>
            <person name="Tsui H.-C.T."/>
            <person name="Winkler M.E."/>
        </authorList>
    </citation>
    <scope>NUCLEOTIDE SEQUENCE</scope>
</reference>
<dbReference type="AlphaFoldDB" id="A0A381X8G1"/>
<name>A0A381X8G1_9ZZZZ</name>
<accession>A0A381X8G1</accession>
<evidence type="ECO:0000313" key="1">
    <source>
        <dbReference type="EMBL" id="SVA60958.1"/>
    </source>
</evidence>
<dbReference type="EMBL" id="UINC01014259">
    <property type="protein sequence ID" value="SVA60958.1"/>
    <property type="molecule type" value="Genomic_DNA"/>
</dbReference>
<gene>
    <name evidence="1" type="ORF">METZ01_LOCUS113812</name>
</gene>